<evidence type="ECO:0000256" key="1">
    <source>
        <dbReference type="ARBA" id="ARBA00004651"/>
    </source>
</evidence>
<evidence type="ECO:0000256" key="5">
    <source>
        <dbReference type="ARBA" id="ARBA00022840"/>
    </source>
</evidence>
<feature type="transmembrane region" description="Helical" evidence="8">
    <location>
        <begin position="106"/>
        <end position="123"/>
    </location>
</feature>
<sequence>MRTAPAKVSRSGPGGACVPDAWPCGFLHQGALAMASFFSRPASGRHEFSAVLGFVWRRWRTYPGFLAWTLVGIAAATVADVMMPLVAGWLVSDVSRPAARTAVHRAIWDVAGLAVLGLGGIIARRTAYVGITHLTSRVMTGIVTEVFARVQRLSSEWHASNFAGSTVRRITRGLGAVDTLGDTLLLMLVPEGIVLCATTAVLAFHWPLMGLVLAVGSAALVALSVMLTLRYVAPSARLANAWDTRMGATLSDAVTCNAVVKACGAESREDARLAWVAGRWRQRTVRSWLRGTNSANLQNFAALLMRMVLIAGVALLWMHGRAGPGDVAYVLTMMFVIQGYLRDIGQQISVVQRSVNEMEELVALFHMQPAVADRPGAVALRVTQGHIRFAHVRFGYERQQGRLLFDDLNLDIAPGSRVALVGPSGSGKTTLTRLLQRLYDVQGGRITIDGTDIATVTQSSLRGQIAIVPQEPLLFHRSLAENIAYGRPDATMAEIEHAARQANAADFIARLPRGYATMVGERGVKLSGGERQRIAIARAFLSHARIVIMDEATSSLDSHSETLVQQAMERLMAGRTVLVIAHRLSTVMGLDRIIVFRHGQVCEDGPHDTLMAREGGIYRGLFELQSL</sequence>
<keyword evidence="7 8" id="KW-0472">Membrane</keyword>
<keyword evidence="4" id="KW-0547">Nucleotide-binding</keyword>
<dbReference type="InterPro" id="IPR036640">
    <property type="entry name" value="ABC1_TM_sf"/>
</dbReference>
<dbReference type="InterPro" id="IPR017871">
    <property type="entry name" value="ABC_transporter-like_CS"/>
</dbReference>
<reference evidence="11 12" key="1">
    <citation type="submission" date="2017-07" db="EMBL/GenBank/DDBJ databases">
        <title>A draft genome sequence of Komagataeibacter swingsii LMG 22125.</title>
        <authorList>
            <person name="Skraban J."/>
            <person name="Cleenwerck I."/>
            <person name="Vandamme P."/>
            <person name="Trcek J."/>
        </authorList>
    </citation>
    <scope>NUCLEOTIDE SEQUENCE [LARGE SCALE GENOMIC DNA]</scope>
    <source>
        <strain evidence="11 12">LMG 22125</strain>
    </source>
</reference>
<dbReference type="GO" id="GO:0005524">
    <property type="term" value="F:ATP binding"/>
    <property type="evidence" value="ECO:0007669"/>
    <property type="project" value="UniProtKB-KW"/>
</dbReference>
<dbReference type="SUPFAM" id="SSF52540">
    <property type="entry name" value="P-loop containing nucleoside triphosphate hydrolases"/>
    <property type="match status" value="1"/>
</dbReference>
<dbReference type="FunFam" id="3.40.50.300:FF:000287">
    <property type="entry name" value="Multidrug ABC transporter ATP-binding protein"/>
    <property type="match status" value="1"/>
</dbReference>
<dbReference type="Gene3D" id="3.40.50.300">
    <property type="entry name" value="P-loop containing nucleotide triphosphate hydrolases"/>
    <property type="match status" value="1"/>
</dbReference>
<dbReference type="SUPFAM" id="SSF90123">
    <property type="entry name" value="ABC transporter transmembrane region"/>
    <property type="match status" value="1"/>
</dbReference>
<dbReference type="Gene3D" id="1.20.1560.10">
    <property type="entry name" value="ABC transporter type 1, transmembrane domain"/>
    <property type="match status" value="1"/>
</dbReference>
<dbReference type="Proteomes" id="UP000247371">
    <property type="component" value="Unassembled WGS sequence"/>
</dbReference>
<dbReference type="GO" id="GO:0140359">
    <property type="term" value="F:ABC-type transporter activity"/>
    <property type="evidence" value="ECO:0007669"/>
    <property type="project" value="InterPro"/>
</dbReference>
<evidence type="ECO:0000259" key="9">
    <source>
        <dbReference type="PROSITE" id="PS50893"/>
    </source>
</evidence>
<evidence type="ECO:0000256" key="8">
    <source>
        <dbReference type="SAM" id="Phobius"/>
    </source>
</evidence>
<dbReference type="Pfam" id="PF00005">
    <property type="entry name" value="ABC_tran"/>
    <property type="match status" value="1"/>
</dbReference>
<evidence type="ECO:0000256" key="2">
    <source>
        <dbReference type="ARBA" id="ARBA00022448"/>
    </source>
</evidence>
<dbReference type="EMBL" id="NKUB01000009">
    <property type="protein sequence ID" value="PYD69672.1"/>
    <property type="molecule type" value="Genomic_DNA"/>
</dbReference>
<feature type="domain" description="ABC transporter" evidence="9">
    <location>
        <begin position="387"/>
        <end position="623"/>
    </location>
</feature>
<evidence type="ECO:0000256" key="4">
    <source>
        <dbReference type="ARBA" id="ARBA00022741"/>
    </source>
</evidence>
<evidence type="ECO:0000313" key="12">
    <source>
        <dbReference type="Proteomes" id="UP000247371"/>
    </source>
</evidence>
<keyword evidence="3 8" id="KW-0812">Transmembrane</keyword>
<feature type="transmembrane region" description="Helical" evidence="8">
    <location>
        <begin position="210"/>
        <end position="229"/>
    </location>
</feature>
<dbReference type="PROSITE" id="PS50929">
    <property type="entry name" value="ABC_TM1F"/>
    <property type="match status" value="1"/>
</dbReference>
<dbReference type="GO" id="GO:0005886">
    <property type="term" value="C:plasma membrane"/>
    <property type="evidence" value="ECO:0007669"/>
    <property type="project" value="UniProtKB-SubCell"/>
</dbReference>
<dbReference type="InterPro" id="IPR039421">
    <property type="entry name" value="Type_1_exporter"/>
</dbReference>
<comment type="subcellular location">
    <subcellularLocation>
        <location evidence="1">Cell membrane</location>
        <topology evidence="1">Multi-pass membrane protein</topology>
    </subcellularLocation>
</comment>
<dbReference type="CDD" id="cd07346">
    <property type="entry name" value="ABC_6TM_exporters"/>
    <property type="match status" value="1"/>
</dbReference>
<comment type="caution">
    <text evidence="11">The sequence shown here is derived from an EMBL/GenBank/DDBJ whole genome shotgun (WGS) entry which is preliminary data.</text>
</comment>
<dbReference type="GO" id="GO:0034040">
    <property type="term" value="F:ATPase-coupled lipid transmembrane transporter activity"/>
    <property type="evidence" value="ECO:0007669"/>
    <property type="project" value="TreeGrafter"/>
</dbReference>
<dbReference type="InterPro" id="IPR003439">
    <property type="entry name" value="ABC_transporter-like_ATP-bd"/>
</dbReference>
<dbReference type="InterPro" id="IPR027417">
    <property type="entry name" value="P-loop_NTPase"/>
</dbReference>
<dbReference type="PROSITE" id="PS00211">
    <property type="entry name" value="ABC_TRANSPORTER_1"/>
    <property type="match status" value="1"/>
</dbReference>
<dbReference type="PANTHER" id="PTHR24221">
    <property type="entry name" value="ATP-BINDING CASSETTE SUB-FAMILY B"/>
    <property type="match status" value="1"/>
</dbReference>
<dbReference type="AlphaFoldDB" id="A0A2V4RPW8"/>
<dbReference type="InterPro" id="IPR003593">
    <property type="entry name" value="AAA+_ATPase"/>
</dbReference>
<proteinExistence type="predicted"/>
<evidence type="ECO:0000256" key="6">
    <source>
        <dbReference type="ARBA" id="ARBA00022989"/>
    </source>
</evidence>
<dbReference type="SMART" id="SM00382">
    <property type="entry name" value="AAA"/>
    <property type="match status" value="1"/>
</dbReference>
<name>A0A2V4RPW8_9PROT</name>
<evidence type="ECO:0000256" key="7">
    <source>
        <dbReference type="ARBA" id="ARBA00023136"/>
    </source>
</evidence>
<dbReference type="Pfam" id="PF00664">
    <property type="entry name" value="ABC_membrane"/>
    <property type="match status" value="1"/>
</dbReference>
<dbReference type="PROSITE" id="PS50893">
    <property type="entry name" value="ABC_TRANSPORTER_2"/>
    <property type="match status" value="1"/>
</dbReference>
<keyword evidence="5 11" id="KW-0067">ATP-binding</keyword>
<evidence type="ECO:0000313" key="11">
    <source>
        <dbReference type="EMBL" id="PYD69672.1"/>
    </source>
</evidence>
<feature type="domain" description="ABC transmembrane type-1" evidence="10">
    <location>
        <begin position="67"/>
        <end position="353"/>
    </location>
</feature>
<keyword evidence="2" id="KW-0813">Transport</keyword>
<feature type="transmembrane region" description="Helical" evidence="8">
    <location>
        <begin position="300"/>
        <end position="320"/>
    </location>
</feature>
<organism evidence="11 12">
    <name type="scientific">Komagataeibacter swingsii</name>
    <dbReference type="NCBI Taxonomy" id="215220"/>
    <lineage>
        <taxon>Bacteria</taxon>
        <taxon>Pseudomonadati</taxon>
        <taxon>Pseudomonadota</taxon>
        <taxon>Alphaproteobacteria</taxon>
        <taxon>Acetobacterales</taxon>
        <taxon>Acetobacteraceae</taxon>
        <taxon>Komagataeibacter</taxon>
    </lineage>
</organism>
<feature type="transmembrane region" description="Helical" evidence="8">
    <location>
        <begin position="65"/>
        <end position="86"/>
    </location>
</feature>
<accession>A0A2V4RPW8</accession>
<dbReference type="GO" id="GO:0016887">
    <property type="term" value="F:ATP hydrolysis activity"/>
    <property type="evidence" value="ECO:0007669"/>
    <property type="project" value="InterPro"/>
</dbReference>
<keyword evidence="6 8" id="KW-1133">Transmembrane helix</keyword>
<gene>
    <name evidence="11" type="ORF">CFR76_08980</name>
</gene>
<protein>
    <submittedName>
        <fullName evidence="11">Multidrug ABC transporter ATP-binding protein</fullName>
    </submittedName>
</protein>
<evidence type="ECO:0000256" key="3">
    <source>
        <dbReference type="ARBA" id="ARBA00022692"/>
    </source>
</evidence>
<feature type="transmembrane region" description="Helical" evidence="8">
    <location>
        <begin position="184"/>
        <end position="204"/>
    </location>
</feature>
<dbReference type="PANTHER" id="PTHR24221:SF654">
    <property type="entry name" value="ATP-BINDING CASSETTE SUB-FAMILY B MEMBER 6"/>
    <property type="match status" value="1"/>
</dbReference>
<evidence type="ECO:0000259" key="10">
    <source>
        <dbReference type="PROSITE" id="PS50929"/>
    </source>
</evidence>
<keyword evidence="12" id="KW-1185">Reference proteome</keyword>
<dbReference type="InterPro" id="IPR011527">
    <property type="entry name" value="ABC1_TM_dom"/>
</dbReference>